<dbReference type="AlphaFoldDB" id="F4Q1G9"/>
<dbReference type="SUPFAM" id="SSF140860">
    <property type="entry name" value="Pseudo ankyrin repeat-like"/>
    <property type="match status" value="1"/>
</dbReference>
<dbReference type="InterPro" id="IPR052050">
    <property type="entry name" value="SecEffector_AnkRepeat"/>
</dbReference>
<dbReference type="InterPro" id="IPR036770">
    <property type="entry name" value="Ankyrin_rpt-contain_sf"/>
</dbReference>
<dbReference type="InterPro" id="IPR002110">
    <property type="entry name" value="Ankyrin_rpt"/>
</dbReference>
<proteinExistence type="predicted"/>
<dbReference type="SMART" id="SM00248">
    <property type="entry name" value="ANK"/>
    <property type="match status" value="6"/>
</dbReference>
<dbReference type="GeneID" id="14870544"/>
<evidence type="ECO:0000313" key="1">
    <source>
        <dbReference type="EMBL" id="EGG18670.1"/>
    </source>
</evidence>
<reference evidence="2" key="1">
    <citation type="journal article" date="2011" name="Genome Res.">
        <title>Phylogeny-wide analysis of social amoeba genomes highlights ancient origins for complex intercellular communication.</title>
        <authorList>
            <person name="Heidel A.J."/>
            <person name="Lawal H.M."/>
            <person name="Felder M."/>
            <person name="Schilde C."/>
            <person name="Helps N.R."/>
            <person name="Tunggal B."/>
            <person name="Rivero F."/>
            <person name="John U."/>
            <person name="Schleicher M."/>
            <person name="Eichinger L."/>
            <person name="Platzer M."/>
            <person name="Noegel A.A."/>
            <person name="Schaap P."/>
            <person name="Gloeckner G."/>
        </authorList>
    </citation>
    <scope>NUCLEOTIDE SEQUENCE [LARGE SCALE GENOMIC DNA]</scope>
    <source>
        <strain evidence="2">SH3</strain>
    </source>
</reference>
<keyword evidence="2" id="KW-1185">Reference proteome</keyword>
<dbReference type="Pfam" id="PF12796">
    <property type="entry name" value="Ank_2"/>
    <property type="match status" value="1"/>
</dbReference>
<organism evidence="1 2">
    <name type="scientific">Cavenderia fasciculata</name>
    <name type="common">Slime mold</name>
    <name type="synonym">Dictyostelium fasciculatum</name>
    <dbReference type="NCBI Taxonomy" id="261658"/>
    <lineage>
        <taxon>Eukaryota</taxon>
        <taxon>Amoebozoa</taxon>
        <taxon>Evosea</taxon>
        <taxon>Eumycetozoa</taxon>
        <taxon>Dictyostelia</taxon>
        <taxon>Acytosteliales</taxon>
        <taxon>Cavenderiaceae</taxon>
        <taxon>Cavenderia</taxon>
    </lineage>
</organism>
<dbReference type="PANTHER" id="PTHR46586">
    <property type="entry name" value="ANKYRIN REPEAT-CONTAINING PROTEIN"/>
    <property type="match status" value="1"/>
</dbReference>
<dbReference type="Proteomes" id="UP000007797">
    <property type="component" value="Unassembled WGS sequence"/>
</dbReference>
<dbReference type="STRING" id="1054147.F4Q1G9"/>
<dbReference type="RefSeq" id="XP_004366574.1">
    <property type="nucleotide sequence ID" value="XM_004366517.1"/>
</dbReference>
<sequence length="756" mass="86116">MYCNISSNSVSSSLQDGTGSLGSSVVDSIGCVGSTVNNGIGGSGGTRRNPVLHGRRMSCQHIFNTNVDHIDLVIQLIHHVNFNDPALYKNICHKLLAQQACHVFFISKHRPLLDCDGWPYLEVGIKKKKKKKEITNHSIMSFFDIFRQRYISQLIFRHVEEISINQPTSLKGRDIVKLPFLGMISTYAMPWDFIKHYLSTRDHFIKKRRANVITSYCSHRNARVDTFQSLLDWSPDYDPRDCSVVSHYNTLSSRIAGHGNIDLLKFLISTYPDLPLQETFKSAAEAGHLNIIEYLNNTTKHAFCCKAVMDIAAANGHLNVVDYLHRNRTEGCTIYAMTIAAQNCHLNVVQYLHQNRIEGCNKEAIDIASENCHFNIVKFLIENRTEGCSKDAIDNASKNGHLNIIQYLDSKGKKCTTNAIDWASQNGHFEIVKWLYNNKNSGASKFAMNYAANLEILEYLHNIGQSCSTTAMDNAAKIDLEMVKFLHTKRTEGCTTNAIDNASKNGHLNIIKYLNLNRTEGGTEKAIDFAVDGNQSMEMIRYLDDHLRQGCSHHAVEIAASKGRLDVIQFLHQRYPSSPDIWTTKVNDNACQAGHLEIVTFLFENRTEGCSIDSVIGATQNNHLNVLKYLQLQPIVQNNRFISTNTLNLAIEQCNLEMIEFLYIYSHRTSKSKRCDVGSLTRHLRLEDINHRVPRNFFDVLTFLFTNHMIKEIPNSSIEHIESLGLYEIVNLYNQYNQSQKKEIDRKRKMNRFDFF</sequence>
<dbReference type="OrthoDB" id="76773at2759"/>
<dbReference type="Gene3D" id="1.25.40.20">
    <property type="entry name" value="Ankyrin repeat-containing domain"/>
    <property type="match status" value="2"/>
</dbReference>
<dbReference type="KEGG" id="dfa:DFA_04166"/>
<dbReference type="SUPFAM" id="SSF48403">
    <property type="entry name" value="Ankyrin repeat"/>
    <property type="match status" value="1"/>
</dbReference>
<evidence type="ECO:0008006" key="3">
    <source>
        <dbReference type="Google" id="ProtNLM"/>
    </source>
</evidence>
<dbReference type="PANTHER" id="PTHR46586:SF3">
    <property type="entry name" value="ANKYRIN REPEAT-CONTAINING PROTEIN"/>
    <property type="match status" value="1"/>
</dbReference>
<accession>F4Q1G9</accession>
<name>F4Q1G9_CACFS</name>
<evidence type="ECO:0000313" key="2">
    <source>
        <dbReference type="Proteomes" id="UP000007797"/>
    </source>
</evidence>
<protein>
    <recommendedName>
        <fullName evidence="3">Ankyrin repeat-containing protein</fullName>
    </recommendedName>
</protein>
<dbReference type="EMBL" id="GL883018">
    <property type="protein sequence ID" value="EGG18670.1"/>
    <property type="molecule type" value="Genomic_DNA"/>
</dbReference>
<gene>
    <name evidence="1" type="ORF">DFA_04166</name>
</gene>